<comment type="catalytic activity">
    <reaction evidence="10 11">
        <text>a lipid X + a UDP-2-N,3-O-bis[(3R)-3-hydroxyacyl]-alpha-D-glucosamine = a lipid A disaccharide + UDP + H(+)</text>
        <dbReference type="Rhea" id="RHEA:67828"/>
        <dbReference type="ChEBI" id="CHEBI:15378"/>
        <dbReference type="ChEBI" id="CHEBI:58223"/>
        <dbReference type="ChEBI" id="CHEBI:137748"/>
        <dbReference type="ChEBI" id="CHEBI:176338"/>
        <dbReference type="ChEBI" id="CHEBI:176343"/>
        <dbReference type="EC" id="2.4.1.182"/>
    </reaction>
</comment>
<evidence type="ECO:0000256" key="10">
    <source>
        <dbReference type="ARBA" id="ARBA00048975"/>
    </source>
</evidence>
<comment type="pathway">
    <text evidence="11">Bacterial outer membrane biogenesis; LPS lipid A biosynthesis.</text>
</comment>
<dbReference type="KEGG" id="tzo:THMIRHAT_13900"/>
<comment type="similarity">
    <text evidence="2 11">Belongs to the LpxB family.</text>
</comment>
<dbReference type="GO" id="GO:0008915">
    <property type="term" value="F:lipid-A-disaccharide synthase activity"/>
    <property type="evidence" value="ECO:0007669"/>
    <property type="project" value="UniProtKB-UniRule"/>
</dbReference>
<keyword evidence="9 11" id="KW-0443">Lipid metabolism</keyword>
<sequence length="397" mass="44040">MASFAKSVQQPISHPVIALVAGEASGDTLGEGLIRSLKQRFPHATFIGVGGTKMIGQGLQSFFPMEKLSVMGIFEVLKHLPELLKLRSSLIQTLLALKPDVFIGIDAPDFNFKIERVLKSNGIKTIHYVGPSVWAWREKRLVKIKQCVDGVLVLFPFETPYYDKYQIPVKFVGHPLANEVPESPNLEQARVYFQLSVLKTVVGLLPGSRMSEIRLMTPVYLQAAKKLLEIMPDLHFLIPCVHQAAQLLIAEQVALLGLQKQITLVSGQAQKVMEASNFLIVTSGTATLEAALMKRPIIIAIKVHPFSYWLMKKLSTTQWIGLPNVLAQQSLIPEFIQEEATADKIALALGKLMADTKQQHKQLAAFDVQYHQLKQNASELAADAVVDWANLSQPLTH</sequence>
<keyword evidence="8 11" id="KW-0808">Transferase</keyword>
<dbReference type="NCBIfam" id="TIGR00215">
    <property type="entry name" value="lpxB"/>
    <property type="match status" value="1"/>
</dbReference>
<evidence type="ECO:0000256" key="11">
    <source>
        <dbReference type="HAMAP-Rule" id="MF_00392"/>
    </source>
</evidence>
<evidence type="ECO:0000313" key="13">
    <source>
        <dbReference type="Proteomes" id="UP000501466"/>
    </source>
</evidence>
<evidence type="ECO:0000256" key="9">
    <source>
        <dbReference type="ARBA" id="ARBA00023098"/>
    </source>
</evidence>
<evidence type="ECO:0000256" key="4">
    <source>
        <dbReference type="ARBA" id="ARBA00020902"/>
    </source>
</evidence>
<dbReference type="SUPFAM" id="SSF53756">
    <property type="entry name" value="UDP-Glycosyltransferase/glycogen phosphorylase"/>
    <property type="match status" value="1"/>
</dbReference>
<dbReference type="GO" id="GO:0005543">
    <property type="term" value="F:phospholipid binding"/>
    <property type="evidence" value="ECO:0007669"/>
    <property type="project" value="TreeGrafter"/>
</dbReference>
<protein>
    <recommendedName>
        <fullName evidence="4 11">Lipid-A-disaccharide synthase</fullName>
        <ecNumber evidence="3 11">2.4.1.182</ecNumber>
    </recommendedName>
</protein>
<dbReference type="AlphaFoldDB" id="A0A6F8PNM5"/>
<dbReference type="PANTHER" id="PTHR30372:SF4">
    <property type="entry name" value="LIPID-A-DISACCHARIDE SYNTHASE, MITOCHONDRIAL-RELATED"/>
    <property type="match status" value="1"/>
</dbReference>
<keyword evidence="5 11" id="KW-0444">Lipid biosynthesis</keyword>
<dbReference type="HAMAP" id="MF_00392">
    <property type="entry name" value="LpxB"/>
    <property type="match status" value="1"/>
</dbReference>
<proteinExistence type="inferred from homology"/>
<keyword evidence="13" id="KW-1185">Reference proteome</keyword>
<evidence type="ECO:0000256" key="3">
    <source>
        <dbReference type="ARBA" id="ARBA00012687"/>
    </source>
</evidence>
<name>A0A6F8PNM5_9GAMM</name>
<dbReference type="UniPathway" id="UPA00973"/>
<organism evidence="12 13">
    <name type="scientific">Thiosulfativibrio zosterae</name>
    <dbReference type="NCBI Taxonomy" id="2675053"/>
    <lineage>
        <taxon>Bacteria</taxon>
        <taxon>Pseudomonadati</taxon>
        <taxon>Pseudomonadota</taxon>
        <taxon>Gammaproteobacteria</taxon>
        <taxon>Thiotrichales</taxon>
        <taxon>Piscirickettsiaceae</taxon>
        <taxon>Thiosulfativibrio</taxon>
    </lineage>
</organism>
<evidence type="ECO:0000256" key="1">
    <source>
        <dbReference type="ARBA" id="ARBA00002056"/>
    </source>
</evidence>
<dbReference type="Pfam" id="PF02684">
    <property type="entry name" value="LpxB"/>
    <property type="match status" value="1"/>
</dbReference>
<comment type="function">
    <text evidence="1 11">Condensation of UDP-2,3-diacylglucosamine and 2,3-diacylglucosamine-1-phosphate to form lipid A disaccharide, a precursor of lipid A, a phosphorylated glycolipid that anchors the lipopolysaccharide to the outer membrane of the cell.</text>
</comment>
<keyword evidence="7 11" id="KW-0328">Glycosyltransferase</keyword>
<dbReference type="PANTHER" id="PTHR30372">
    <property type="entry name" value="LIPID-A-DISACCHARIDE SYNTHASE"/>
    <property type="match status" value="1"/>
</dbReference>
<dbReference type="GO" id="GO:0009245">
    <property type="term" value="P:lipid A biosynthetic process"/>
    <property type="evidence" value="ECO:0007669"/>
    <property type="project" value="UniProtKB-UniRule"/>
</dbReference>
<evidence type="ECO:0000313" key="12">
    <source>
        <dbReference type="EMBL" id="BBP43644.1"/>
    </source>
</evidence>
<evidence type="ECO:0000256" key="5">
    <source>
        <dbReference type="ARBA" id="ARBA00022516"/>
    </source>
</evidence>
<dbReference type="GO" id="GO:0016020">
    <property type="term" value="C:membrane"/>
    <property type="evidence" value="ECO:0007669"/>
    <property type="project" value="GOC"/>
</dbReference>
<evidence type="ECO:0000256" key="7">
    <source>
        <dbReference type="ARBA" id="ARBA00022676"/>
    </source>
</evidence>
<reference evidence="13" key="1">
    <citation type="submission" date="2019-11" db="EMBL/GenBank/DDBJ databases">
        <title>Isolation and characterization of two novel species in the genus Thiomicrorhabdus.</title>
        <authorList>
            <person name="Mochizuki J."/>
            <person name="Kojima H."/>
            <person name="Fukui M."/>
        </authorList>
    </citation>
    <scope>NUCLEOTIDE SEQUENCE [LARGE SCALE GENOMIC DNA]</scope>
    <source>
        <strain evidence="13">AkT22</strain>
    </source>
</reference>
<gene>
    <name evidence="11 12" type="primary">lpxB</name>
    <name evidence="12" type="ORF">THMIRHAT_13900</name>
</gene>
<dbReference type="CDD" id="cd01635">
    <property type="entry name" value="Glycosyltransferase_GTB-type"/>
    <property type="match status" value="1"/>
</dbReference>
<evidence type="ECO:0000256" key="2">
    <source>
        <dbReference type="ARBA" id="ARBA00007868"/>
    </source>
</evidence>
<accession>A0A6F8PNM5</accession>
<keyword evidence="6 11" id="KW-0441">Lipid A biosynthesis</keyword>
<dbReference type="Proteomes" id="UP000501466">
    <property type="component" value="Chromosome"/>
</dbReference>
<dbReference type="EC" id="2.4.1.182" evidence="3 11"/>
<dbReference type="RefSeq" id="WP_243831401.1">
    <property type="nucleotide sequence ID" value="NZ_AP021888.1"/>
</dbReference>
<dbReference type="InterPro" id="IPR003835">
    <property type="entry name" value="Glyco_trans_19"/>
</dbReference>
<dbReference type="EMBL" id="AP021888">
    <property type="protein sequence ID" value="BBP43644.1"/>
    <property type="molecule type" value="Genomic_DNA"/>
</dbReference>
<evidence type="ECO:0000256" key="8">
    <source>
        <dbReference type="ARBA" id="ARBA00022679"/>
    </source>
</evidence>
<evidence type="ECO:0000256" key="6">
    <source>
        <dbReference type="ARBA" id="ARBA00022556"/>
    </source>
</evidence>